<dbReference type="SUPFAM" id="SSF49265">
    <property type="entry name" value="Fibronectin type III"/>
    <property type="match status" value="2"/>
</dbReference>
<proteinExistence type="predicted"/>
<dbReference type="SMART" id="SM00060">
    <property type="entry name" value="FN3"/>
    <property type="match status" value="2"/>
</dbReference>
<dbReference type="CDD" id="cd00063">
    <property type="entry name" value="FN3"/>
    <property type="match status" value="2"/>
</dbReference>
<dbReference type="SUPFAM" id="SSF103515">
    <property type="entry name" value="Autotransporter"/>
    <property type="match status" value="1"/>
</dbReference>
<keyword evidence="1" id="KW-0393">Immunoglobulin domain</keyword>
<organism evidence="4 5">
    <name type="scientific">Candidatus Synechococcus spongiarum SP3</name>
    <dbReference type="NCBI Taxonomy" id="1604020"/>
    <lineage>
        <taxon>Bacteria</taxon>
        <taxon>Bacillati</taxon>
        <taxon>Cyanobacteriota</taxon>
        <taxon>Cyanophyceae</taxon>
        <taxon>Synechococcales</taxon>
        <taxon>Synechococcaceae</taxon>
        <taxon>Synechococcus</taxon>
    </lineage>
</organism>
<evidence type="ECO:0000256" key="1">
    <source>
        <dbReference type="ARBA" id="ARBA00023319"/>
    </source>
</evidence>
<dbReference type="InterPro" id="IPR003961">
    <property type="entry name" value="FN3_dom"/>
</dbReference>
<feature type="region of interest" description="Disordered" evidence="2">
    <location>
        <begin position="947"/>
        <end position="968"/>
    </location>
</feature>
<dbReference type="InterPro" id="IPR013783">
    <property type="entry name" value="Ig-like_fold"/>
</dbReference>
<dbReference type="Gene3D" id="2.40.128.130">
    <property type="entry name" value="Autotransporter beta-domain"/>
    <property type="match status" value="1"/>
</dbReference>
<evidence type="ECO:0000313" key="5">
    <source>
        <dbReference type="Proteomes" id="UP000035067"/>
    </source>
</evidence>
<feature type="domain" description="Fibronectin type-III" evidence="3">
    <location>
        <begin position="69"/>
        <end position="165"/>
    </location>
</feature>
<comment type="caution">
    <text evidence="4">The sequence shown here is derived from an EMBL/GenBank/DDBJ whole genome shotgun (WGS) entry which is preliminary data.</text>
</comment>
<dbReference type="PROSITE" id="PS50853">
    <property type="entry name" value="FN3"/>
    <property type="match status" value="2"/>
</dbReference>
<dbReference type="Proteomes" id="UP000035067">
    <property type="component" value="Unassembled WGS sequence"/>
</dbReference>
<feature type="domain" description="Fibronectin type-III" evidence="3">
    <location>
        <begin position="166"/>
        <end position="260"/>
    </location>
</feature>
<reference evidence="4 5" key="1">
    <citation type="submission" date="2015-01" db="EMBL/GenBank/DDBJ databases">
        <title>Lifestyle Evolution in Cyanobacterial Symbionts of Sponges.</title>
        <authorList>
            <person name="Burgsdorf I."/>
            <person name="Slaby B.M."/>
            <person name="Handley K.M."/>
            <person name="Haber M."/>
            <person name="Blom J."/>
            <person name="Marshall C.W."/>
            <person name="Gilbert J.A."/>
            <person name="Hentschel U."/>
            <person name="Steindler L."/>
        </authorList>
    </citation>
    <scope>NUCLEOTIDE SEQUENCE [LARGE SCALE GENOMIC DNA]</scope>
    <source>
        <strain evidence="4">SP3</strain>
    </source>
</reference>
<dbReference type="Gene3D" id="2.60.40.2700">
    <property type="match status" value="2"/>
</dbReference>
<evidence type="ECO:0000313" key="4">
    <source>
        <dbReference type="EMBL" id="KKZ10942.1"/>
    </source>
</evidence>
<dbReference type="InterPro" id="IPR036116">
    <property type="entry name" value="FN3_sf"/>
</dbReference>
<dbReference type="Gene3D" id="2.60.40.10">
    <property type="entry name" value="Immunoglobulins"/>
    <property type="match status" value="2"/>
</dbReference>
<feature type="non-terminal residue" evidence="4">
    <location>
        <position position="1"/>
    </location>
</feature>
<dbReference type="PATRIC" id="fig|1604020.3.peg.1919"/>
<feature type="compositionally biased region" description="Low complexity" evidence="2">
    <location>
        <begin position="183"/>
        <end position="194"/>
    </location>
</feature>
<dbReference type="Pfam" id="PF00041">
    <property type="entry name" value="fn3"/>
    <property type="match status" value="2"/>
</dbReference>
<dbReference type="PANTHER" id="PTHR14340:SF9">
    <property type="entry name" value="FIBRONECTIN TYPE-III DOMAIN-CONTAINING PROTEIN"/>
    <property type="match status" value="1"/>
</dbReference>
<evidence type="ECO:0000256" key="2">
    <source>
        <dbReference type="SAM" id="MobiDB-lite"/>
    </source>
</evidence>
<protein>
    <recommendedName>
        <fullName evidence="3">Fibronectin type-III domain-containing protein</fullName>
    </recommendedName>
</protein>
<dbReference type="InterPro" id="IPR036709">
    <property type="entry name" value="Autotransporte_beta_dom_sf"/>
</dbReference>
<dbReference type="AlphaFoldDB" id="A0A0G2HJF6"/>
<gene>
    <name evidence="4" type="ORF">TE42_09100</name>
</gene>
<feature type="compositionally biased region" description="Low complexity" evidence="2">
    <location>
        <begin position="243"/>
        <end position="263"/>
    </location>
</feature>
<dbReference type="PANTHER" id="PTHR14340">
    <property type="entry name" value="MICROFIBRIL-ASSOCIATED GLYCOPROTEIN 3"/>
    <property type="match status" value="1"/>
</dbReference>
<feature type="region of interest" description="Disordered" evidence="2">
    <location>
        <begin position="243"/>
        <end position="270"/>
    </location>
</feature>
<evidence type="ECO:0000259" key="3">
    <source>
        <dbReference type="PROSITE" id="PS50853"/>
    </source>
</evidence>
<dbReference type="EMBL" id="JXQG01000070">
    <property type="protein sequence ID" value="KKZ10942.1"/>
    <property type="molecule type" value="Genomic_DNA"/>
</dbReference>
<feature type="region of interest" description="Disordered" evidence="2">
    <location>
        <begin position="180"/>
        <end position="213"/>
    </location>
</feature>
<name>A0A0G2HJF6_9SYNE</name>
<accession>A0A0G2HJF6</accession>
<sequence>SFPDDYTFQWVRVDGGDVNIPGATSQTYTLVDADVGTTIKVEVTFTDGGGTTETLEQTTTAIAAATPGPVQNLLAIANGHRQIDLSWDAPASDGGAAVTGYRIEESDTDLGPWGELVASQTATTYSHTGLTTGSTKYYRVSAINSAGAGSGTIANATTAGATVPGPVQNLSARANGQTQIDLSWSPPASSGSSPVTGYRIEESDTGATGSWSELEVSHTSTSYSHTGLTTETTKHYRVSAINSEGTGSSTTANATTAGLTNNAPEASDNTVRTTEDTAYTFTASDFNFSDANPGDTLSKVTIVTVATDGNLELNGANVTPNQEVTKTQLDNGNLVFTPAADANGAAYAIFTFKVNDGTDESALSYTMTIAVTSVNDPALGAPTITGVTTVGQTLTANAGTMADADGLPSTPFPTGYTFQWVRVVDNGDVNISGATSRTYTTVDADAGRMIKVKVIFTDGAGTTETLTSEAVAASAATKAPNVSWMGRFARTVADQVLDAAGRRMQAASTPDRRVVVAGVRFDGLEKEIAGLSASTFRTGNLLTSSSFALTPTTAPGEFAWSIWGQGAVTSFDGVEGDLSLDGTVATALLGADWVRESSDAPAGNAWGDASVDDRWRAGLLLSHSRGDGDYTRTNDGSSLGTAGKMEARLTGLFPWARRNLNRQLAAWGLAGYGQGDLTMTPRRSATRSDAASLTADLNLWVAAGGLHGTFMDGGNDGLTVTGKTDVMVADASHGRVTGDDGALASAQATVTRLRLGLEASQPLQLESGATLTPSLEAGLRHDRGEAETGFGLDLGGGITLSSPEGGLEAELRGRGLLFHAAEGFRDRGFSASLAWQQKPDSHQGVALSLSQSAGASSSGGVDALLSAATLDGLVADANGNDDLDNQRLELKLSYGLPTFRDGFTLIPELGLGLYDSGRDYQIGWRLIRLTQTGSGSFEFSFDATRQENTNSNGAAPEHGIQLELNTQF</sequence>